<comment type="caution">
    <text evidence="2">The sequence shown here is derived from an EMBL/GenBank/DDBJ whole genome shotgun (WGS) entry which is preliminary data.</text>
</comment>
<sequence length="299" mass="33312">MEKLLFTGASGFLGHNVKPILEKQYEITSIGITDQDNIKVNIAKDIPFLPEKYDVVLHAAGRAHVYPKSQDEIKAFYDVNYEGTVNLCKALEKGGLPKSFIFISTLDVYGLAVGLNINEDSPKNPSSHYAISKLQAEEFLIKWAEEKGVILGILRPSLMIGPNPPGNLKSMINGIKKGYYVNIAGGKTRKSLMMIYDIANLVPKIENVGGIYNVCDNRHPSYEELSFCISKQLGKNHNPLSIPYWVAWCMAKIGDLVGVLPIDSHRLEQLTKSNTYSNEKAKKALGWEPLDVIENFKIK</sequence>
<dbReference type="Pfam" id="PF01370">
    <property type="entry name" value="Epimerase"/>
    <property type="match status" value="1"/>
</dbReference>
<dbReference type="InterPro" id="IPR001509">
    <property type="entry name" value="Epimerase_deHydtase"/>
</dbReference>
<proteinExistence type="predicted"/>
<dbReference type="InterPro" id="IPR036291">
    <property type="entry name" value="NAD(P)-bd_dom_sf"/>
</dbReference>
<dbReference type="AlphaFoldDB" id="A0AAP3SQR8"/>
<dbReference type="Proteomes" id="UP001214017">
    <property type="component" value="Unassembled WGS sequence"/>
</dbReference>
<dbReference type="EMBL" id="JAQNWR010000004">
    <property type="protein sequence ID" value="MDC2407873.1"/>
    <property type="molecule type" value="Genomic_DNA"/>
</dbReference>
<dbReference type="PANTHER" id="PTHR43245">
    <property type="entry name" value="BIFUNCTIONAL POLYMYXIN RESISTANCE PROTEIN ARNA"/>
    <property type="match status" value="1"/>
</dbReference>
<dbReference type="SUPFAM" id="SSF51735">
    <property type="entry name" value="NAD(P)-binding Rossmann-fold domains"/>
    <property type="match status" value="1"/>
</dbReference>
<name>A0AAP3SQR8_BACOV</name>
<evidence type="ECO:0000259" key="1">
    <source>
        <dbReference type="Pfam" id="PF01370"/>
    </source>
</evidence>
<gene>
    <name evidence="2" type="ORF">PO240_08320</name>
</gene>
<dbReference type="InterPro" id="IPR050177">
    <property type="entry name" value="Lipid_A_modif_metabolic_enz"/>
</dbReference>
<feature type="domain" description="NAD-dependent epimerase/dehydratase" evidence="1">
    <location>
        <begin position="5"/>
        <end position="205"/>
    </location>
</feature>
<dbReference type="Gene3D" id="3.40.50.720">
    <property type="entry name" value="NAD(P)-binding Rossmann-like Domain"/>
    <property type="match status" value="1"/>
</dbReference>
<evidence type="ECO:0000313" key="2">
    <source>
        <dbReference type="EMBL" id="MDC2407873.1"/>
    </source>
</evidence>
<accession>A0AAP3SQR8</accession>
<organism evidence="2 3">
    <name type="scientific">Bacteroides ovatus</name>
    <dbReference type="NCBI Taxonomy" id="28116"/>
    <lineage>
        <taxon>Bacteria</taxon>
        <taxon>Pseudomonadati</taxon>
        <taxon>Bacteroidota</taxon>
        <taxon>Bacteroidia</taxon>
        <taxon>Bacteroidales</taxon>
        <taxon>Bacteroidaceae</taxon>
        <taxon>Bacteroides</taxon>
    </lineage>
</organism>
<evidence type="ECO:0000313" key="3">
    <source>
        <dbReference type="Proteomes" id="UP001214017"/>
    </source>
</evidence>
<dbReference type="PANTHER" id="PTHR43245:SF58">
    <property type="entry name" value="BLL5923 PROTEIN"/>
    <property type="match status" value="1"/>
</dbReference>
<dbReference type="RefSeq" id="WP_004317940.1">
    <property type="nucleotide sequence ID" value="NZ_BAABYJ010000001.1"/>
</dbReference>
<reference evidence="2" key="1">
    <citation type="submission" date="2022-10" db="EMBL/GenBank/DDBJ databases">
        <title>Human gut microbiome strain richness.</title>
        <authorList>
            <person name="Chen-Liaw A."/>
        </authorList>
    </citation>
    <scope>NUCLEOTIDE SEQUENCE</scope>
    <source>
        <strain evidence="2">F7_m1001271B151109d0_201107</strain>
    </source>
</reference>
<protein>
    <submittedName>
        <fullName evidence="2">NAD-dependent epimerase/dehydratase family protein</fullName>
    </submittedName>
</protein>